<dbReference type="AlphaFoldDB" id="A0A7X0U6M3"/>
<accession>A0A7X0U6M3</accession>
<name>A0A7X0U6M3_9ACTN</name>
<sequence>MSVMCFHCREPLDQCRRALLQDATDKAVEEIGFAALVAESDEDQAVQVVSAWDAARAVNNLVDLIVAQNYGIDVDEAYERARALIEETACA</sequence>
<reference evidence="1 2" key="1">
    <citation type="submission" date="2020-08" db="EMBL/GenBank/DDBJ databases">
        <title>Sequencing the genomes of 1000 actinobacteria strains.</title>
        <authorList>
            <person name="Klenk H.-P."/>
        </authorList>
    </citation>
    <scope>NUCLEOTIDE SEQUENCE [LARGE SCALE GENOMIC DNA]</scope>
    <source>
        <strain evidence="1 2">DSM 43768</strain>
    </source>
</reference>
<dbReference type="Proteomes" id="UP000565579">
    <property type="component" value="Unassembled WGS sequence"/>
</dbReference>
<protein>
    <submittedName>
        <fullName evidence="1">Uncharacterized protein</fullName>
    </submittedName>
</protein>
<proteinExistence type="predicted"/>
<dbReference type="RefSeq" id="WP_185112809.1">
    <property type="nucleotide sequence ID" value="NZ_BAAAXY010000038.1"/>
</dbReference>
<evidence type="ECO:0000313" key="2">
    <source>
        <dbReference type="Proteomes" id="UP000565579"/>
    </source>
</evidence>
<gene>
    <name evidence="1" type="ORF">HD593_012112</name>
</gene>
<keyword evidence="2" id="KW-1185">Reference proteome</keyword>
<evidence type="ECO:0000313" key="1">
    <source>
        <dbReference type="EMBL" id="MBB6557222.1"/>
    </source>
</evidence>
<organism evidence="1 2">
    <name type="scientific">Nonomuraea rubra</name>
    <dbReference type="NCBI Taxonomy" id="46180"/>
    <lineage>
        <taxon>Bacteria</taxon>
        <taxon>Bacillati</taxon>
        <taxon>Actinomycetota</taxon>
        <taxon>Actinomycetes</taxon>
        <taxon>Streptosporangiales</taxon>
        <taxon>Streptosporangiaceae</taxon>
        <taxon>Nonomuraea</taxon>
    </lineage>
</organism>
<comment type="caution">
    <text evidence="1">The sequence shown here is derived from an EMBL/GenBank/DDBJ whole genome shotgun (WGS) entry which is preliminary data.</text>
</comment>
<dbReference type="EMBL" id="JACHMI010000002">
    <property type="protein sequence ID" value="MBB6557222.1"/>
    <property type="molecule type" value="Genomic_DNA"/>
</dbReference>